<evidence type="ECO:0000256" key="3">
    <source>
        <dbReference type="ARBA" id="ARBA00022729"/>
    </source>
</evidence>
<dbReference type="RefSeq" id="XP_028275853.1">
    <property type="nucleotide sequence ID" value="XM_028420052.1"/>
</dbReference>
<evidence type="ECO:0000256" key="2">
    <source>
        <dbReference type="ARBA" id="ARBA00022525"/>
    </source>
</evidence>
<dbReference type="InterPro" id="IPR008983">
    <property type="entry name" value="Tumour_necrosis_fac-like_dom"/>
</dbReference>
<gene>
    <name evidence="7" type="primary">LOC114445096</name>
</gene>
<dbReference type="SUPFAM" id="SSF49842">
    <property type="entry name" value="TNF-like"/>
    <property type="match status" value="1"/>
</dbReference>
<dbReference type="SMART" id="SM00110">
    <property type="entry name" value="C1Q"/>
    <property type="match status" value="1"/>
</dbReference>
<dbReference type="OrthoDB" id="6080680at2759"/>
<feature type="chain" id="PRO_5027888172" evidence="4">
    <location>
        <begin position="18"/>
        <end position="227"/>
    </location>
</feature>
<dbReference type="InterPro" id="IPR050822">
    <property type="entry name" value="Cerebellin_Synaptic_Org"/>
</dbReference>
<protein>
    <submittedName>
        <fullName evidence="7">Complement C1q-like protein 4</fullName>
    </submittedName>
</protein>
<dbReference type="GO" id="GO:0005576">
    <property type="term" value="C:extracellular region"/>
    <property type="evidence" value="ECO:0007669"/>
    <property type="project" value="UniProtKB-SubCell"/>
</dbReference>
<dbReference type="InParanoid" id="A0A6P7JGL6"/>
<dbReference type="Gene3D" id="2.60.120.40">
    <property type="match status" value="1"/>
</dbReference>
<feature type="domain" description="C1q" evidence="5">
    <location>
        <begin position="83"/>
        <end position="227"/>
    </location>
</feature>
<accession>A0A6P7JGL6</accession>
<evidence type="ECO:0000313" key="7">
    <source>
        <dbReference type="RefSeq" id="XP_028275853.1"/>
    </source>
</evidence>
<name>A0A6P7JGL6_9TELE</name>
<dbReference type="GO" id="GO:0099558">
    <property type="term" value="P:maintenance of synapse structure"/>
    <property type="evidence" value="ECO:0007669"/>
    <property type="project" value="TreeGrafter"/>
</dbReference>
<dbReference type="Pfam" id="PF00386">
    <property type="entry name" value="C1q"/>
    <property type="match status" value="1"/>
</dbReference>
<evidence type="ECO:0000313" key="6">
    <source>
        <dbReference type="Proteomes" id="UP000515145"/>
    </source>
</evidence>
<keyword evidence="6" id="KW-1185">Reference proteome</keyword>
<dbReference type="Proteomes" id="UP000515145">
    <property type="component" value="Chromosome 13"/>
</dbReference>
<dbReference type="GeneID" id="114445096"/>
<dbReference type="PANTHER" id="PTHR22923">
    <property type="entry name" value="CEREBELLIN-RELATED"/>
    <property type="match status" value="1"/>
</dbReference>
<dbReference type="PRINTS" id="PR00007">
    <property type="entry name" value="COMPLEMNTC1Q"/>
</dbReference>
<organism evidence="6 7">
    <name type="scientific">Parambassis ranga</name>
    <name type="common">Indian glassy fish</name>
    <dbReference type="NCBI Taxonomy" id="210632"/>
    <lineage>
        <taxon>Eukaryota</taxon>
        <taxon>Metazoa</taxon>
        <taxon>Chordata</taxon>
        <taxon>Craniata</taxon>
        <taxon>Vertebrata</taxon>
        <taxon>Euteleostomi</taxon>
        <taxon>Actinopterygii</taxon>
        <taxon>Neopterygii</taxon>
        <taxon>Teleostei</taxon>
        <taxon>Neoteleostei</taxon>
        <taxon>Acanthomorphata</taxon>
        <taxon>Ovalentaria</taxon>
        <taxon>Ambassidae</taxon>
        <taxon>Parambassis</taxon>
    </lineage>
</organism>
<proteinExistence type="predicted"/>
<dbReference type="PROSITE" id="PS50871">
    <property type="entry name" value="C1Q"/>
    <property type="match status" value="1"/>
</dbReference>
<feature type="signal peptide" evidence="4">
    <location>
        <begin position="1"/>
        <end position="17"/>
    </location>
</feature>
<keyword evidence="2" id="KW-0964">Secreted</keyword>
<keyword evidence="3 4" id="KW-0732">Signal</keyword>
<evidence type="ECO:0000256" key="4">
    <source>
        <dbReference type="SAM" id="SignalP"/>
    </source>
</evidence>
<evidence type="ECO:0000259" key="5">
    <source>
        <dbReference type="PROSITE" id="PS50871"/>
    </source>
</evidence>
<dbReference type="PANTHER" id="PTHR22923:SF103">
    <property type="entry name" value="CEREBELLIN 20-RELATED"/>
    <property type="match status" value="1"/>
</dbReference>
<reference evidence="7" key="1">
    <citation type="submission" date="2025-08" db="UniProtKB">
        <authorList>
            <consortium name="RefSeq"/>
        </authorList>
    </citation>
    <scope>IDENTIFICATION</scope>
</reference>
<evidence type="ECO:0000256" key="1">
    <source>
        <dbReference type="ARBA" id="ARBA00004613"/>
    </source>
</evidence>
<comment type="subcellular location">
    <subcellularLocation>
        <location evidence="1">Secreted</location>
    </subcellularLocation>
</comment>
<sequence>MRAVVLLCLLHAVAVDGQYSWNGPSRDVQISDPNAGNACGTDASSCGCCVMVRELTRLKTYISKTLTELEKEYSSTKQSLNTTEASRVAFSVSLYSDTVFKCTGPYTYNTVVNYKHVFLNVGEAYSVNTGIFTVPRAGVYSLALTIFSDAGSPGNLLAVCSTLQINGQLVVGLRDQNTNDQEDSSTAVVALSLRVGDRVTVNLTKGCYLCDDSNHYNTFSAFLLYPE</sequence>
<dbReference type="AlphaFoldDB" id="A0A6P7JGL6"/>
<dbReference type="GO" id="GO:0045202">
    <property type="term" value="C:synapse"/>
    <property type="evidence" value="ECO:0007669"/>
    <property type="project" value="TreeGrafter"/>
</dbReference>
<dbReference type="InterPro" id="IPR001073">
    <property type="entry name" value="C1q_dom"/>
</dbReference>